<evidence type="ECO:0000313" key="2">
    <source>
        <dbReference type="Proteomes" id="UP000632063"/>
    </source>
</evidence>
<dbReference type="Proteomes" id="UP000632063">
    <property type="component" value="Unassembled WGS sequence"/>
</dbReference>
<keyword evidence="2" id="KW-1185">Reference proteome</keyword>
<protein>
    <submittedName>
        <fullName evidence="1">Regulatory protein GemA</fullName>
    </submittedName>
</protein>
<sequence>MSALAMIHVLKKNAGLDDETYRDLMDRETGKRSAKDLTASEKRSFIVVLNGLSGEKKPAAKSGSKYEAKLQALWIAAYNLGVVGQRSNDAMLTFLRRQTGLDHSRFLLIETDALKAIEGLKIWIRRATGNDELFRTDATLPRLYNDPRFQVCIHIWSELVKLDRLPASASTLTVYLHLETGQEWPEHIEPAQWIEVQNKLGQLLRKAKK</sequence>
<dbReference type="RefSeq" id="WP_192147059.1">
    <property type="nucleotide sequence ID" value="NZ_JACYXI010000002.1"/>
</dbReference>
<name>A0ABR9CJA0_9HYPH</name>
<reference evidence="1 2" key="2">
    <citation type="journal article" date="2021" name="Int. J. Syst. Evol. Microbiol.">
        <title>Roseibium litorale sp. nov., isolated from a tidal flat sediment and proposal for the reclassification of Labrenzia polysiphoniae as Roseibium polysiphoniae comb. nov.</title>
        <authorList>
            <person name="Liu Y."/>
            <person name="Pei T."/>
            <person name="Du J."/>
            <person name="Chao M."/>
            <person name="Deng M.R."/>
            <person name="Zhu H."/>
        </authorList>
    </citation>
    <scope>NUCLEOTIDE SEQUENCE [LARGE SCALE GENOMIC DNA]</scope>
    <source>
        <strain evidence="1 2">4C16A</strain>
    </source>
</reference>
<dbReference type="Pfam" id="PF06252">
    <property type="entry name" value="GemA"/>
    <property type="match status" value="1"/>
</dbReference>
<accession>A0ABR9CJA0</accession>
<gene>
    <name evidence="1" type="ORF">IG616_05130</name>
</gene>
<comment type="caution">
    <text evidence="1">The sequence shown here is derived from an EMBL/GenBank/DDBJ whole genome shotgun (WGS) entry which is preliminary data.</text>
</comment>
<evidence type="ECO:0000313" key="1">
    <source>
        <dbReference type="EMBL" id="MBD8890917.1"/>
    </source>
</evidence>
<organism evidence="1 2">
    <name type="scientific">Roseibium litorale</name>
    <dbReference type="NCBI Taxonomy" id="2803841"/>
    <lineage>
        <taxon>Bacteria</taxon>
        <taxon>Pseudomonadati</taxon>
        <taxon>Pseudomonadota</taxon>
        <taxon>Alphaproteobacteria</taxon>
        <taxon>Hyphomicrobiales</taxon>
        <taxon>Stappiaceae</taxon>
        <taxon>Roseibium</taxon>
    </lineage>
</organism>
<dbReference type="EMBL" id="JACYXI010000002">
    <property type="protein sequence ID" value="MBD8890917.1"/>
    <property type="molecule type" value="Genomic_DNA"/>
</dbReference>
<dbReference type="InterPro" id="IPR009363">
    <property type="entry name" value="Phage_Mu_Gp16"/>
</dbReference>
<proteinExistence type="predicted"/>
<reference evidence="2" key="1">
    <citation type="submission" date="2020-09" db="EMBL/GenBank/DDBJ databases">
        <title>The genome sequence of strain Labrenzia suaedae 4C16A.</title>
        <authorList>
            <person name="Liu Y."/>
        </authorList>
    </citation>
    <scope>NUCLEOTIDE SEQUENCE [LARGE SCALE GENOMIC DNA]</scope>
    <source>
        <strain evidence="2">4C16A</strain>
    </source>
</reference>